<accession>A0ACB9Z0V3</accession>
<evidence type="ECO:0000313" key="1">
    <source>
        <dbReference type="EMBL" id="KAI4865098.1"/>
    </source>
</evidence>
<reference evidence="1 2" key="1">
    <citation type="journal article" date="2022" name="New Phytol.">
        <title>Ecological generalism drives hyperdiversity of secondary metabolite gene clusters in xylarialean endophytes.</title>
        <authorList>
            <person name="Franco M.E.E."/>
            <person name="Wisecaver J.H."/>
            <person name="Arnold A.E."/>
            <person name="Ju Y.M."/>
            <person name="Slot J.C."/>
            <person name="Ahrendt S."/>
            <person name="Moore L.P."/>
            <person name="Eastman K.E."/>
            <person name="Scott K."/>
            <person name="Konkel Z."/>
            <person name="Mondo S.J."/>
            <person name="Kuo A."/>
            <person name="Hayes R.D."/>
            <person name="Haridas S."/>
            <person name="Andreopoulos B."/>
            <person name="Riley R."/>
            <person name="LaButti K."/>
            <person name="Pangilinan J."/>
            <person name="Lipzen A."/>
            <person name="Amirebrahimi M."/>
            <person name="Yan J."/>
            <person name="Adam C."/>
            <person name="Keymanesh K."/>
            <person name="Ng V."/>
            <person name="Louie K."/>
            <person name="Northen T."/>
            <person name="Drula E."/>
            <person name="Henrissat B."/>
            <person name="Hsieh H.M."/>
            <person name="Youens-Clark K."/>
            <person name="Lutzoni F."/>
            <person name="Miadlikowska J."/>
            <person name="Eastwood D.C."/>
            <person name="Hamelin R.C."/>
            <person name="Grigoriev I.V."/>
            <person name="U'Ren J.M."/>
        </authorList>
    </citation>
    <scope>NUCLEOTIDE SEQUENCE [LARGE SCALE GENOMIC DNA]</scope>
    <source>
        <strain evidence="1 2">CBS 119005</strain>
    </source>
</reference>
<gene>
    <name evidence="1" type="ORF">F4820DRAFT_458390</name>
</gene>
<protein>
    <submittedName>
        <fullName evidence="1">Uncharacterized protein</fullName>
    </submittedName>
</protein>
<proteinExistence type="predicted"/>
<organism evidence="1 2">
    <name type="scientific">Hypoxylon rubiginosum</name>
    <dbReference type="NCBI Taxonomy" id="110542"/>
    <lineage>
        <taxon>Eukaryota</taxon>
        <taxon>Fungi</taxon>
        <taxon>Dikarya</taxon>
        <taxon>Ascomycota</taxon>
        <taxon>Pezizomycotina</taxon>
        <taxon>Sordariomycetes</taxon>
        <taxon>Xylariomycetidae</taxon>
        <taxon>Xylariales</taxon>
        <taxon>Hypoxylaceae</taxon>
        <taxon>Hypoxylon</taxon>
    </lineage>
</organism>
<name>A0ACB9Z0V3_9PEZI</name>
<sequence>MVLLTELPPEIVQHVLGYVDPPDLAWIPRICKSFYHTVKGNNSLFRVVYLNNFDNPPDKSSVNWERAVKDVVRLQVICNRDRVQDKKHELPFVYDAVKSLLQNAATDTERTPRSTARPASRNAALLSALFRSETNQSAFLCRSLIYELARGEVRTSDPTLQPRPEHQKSAHLHCLYGVPLLYAKPEAAKQQHRTRRGGGSKMSPWACAKVYDLRQYTENTKWGPFVDDDTDRVDWEKVEAIMLVIGSNLRKLGLTKFPVCRNFWETPFAGTWPGSAREQQQQQQPELVAAEHFEQPQQSQQSQQSQSQAQAQKDLQDRDPYGITGTWLRVVCFLDYTDFFRYNFTAGGGGDGEGEPPAHVPRAPIDYGEATRLILMKVRVTRIEPPGPDDGQALPVCHFEGISRSLDDSYDENANSDLRGMRGSVRLTREGEVRWTTFSVFSGVERWRSESVQIGGVRSAKGVLGNWFDKDFDPRGPAGPTAFWKVSDKVTESGGYRALMHDFLPMDQDELGDEYEMGQSEDDEEGSDEEPGLELEITGISLVTWTDD</sequence>
<evidence type="ECO:0000313" key="2">
    <source>
        <dbReference type="Proteomes" id="UP001497700"/>
    </source>
</evidence>
<dbReference type="EMBL" id="MU393476">
    <property type="protein sequence ID" value="KAI4865098.1"/>
    <property type="molecule type" value="Genomic_DNA"/>
</dbReference>
<keyword evidence="2" id="KW-1185">Reference proteome</keyword>
<dbReference type="Proteomes" id="UP001497700">
    <property type="component" value="Unassembled WGS sequence"/>
</dbReference>
<comment type="caution">
    <text evidence="1">The sequence shown here is derived from an EMBL/GenBank/DDBJ whole genome shotgun (WGS) entry which is preliminary data.</text>
</comment>